<proteinExistence type="predicted"/>
<accession>A0ACC1A2D4</accession>
<dbReference type="Proteomes" id="UP001164250">
    <property type="component" value="Chromosome 12"/>
</dbReference>
<keyword evidence="2" id="KW-1185">Reference proteome</keyword>
<dbReference type="EMBL" id="CM047908">
    <property type="protein sequence ID" value="KAJ0081197.1"/>
    <property type="molecule type" value="Genomic_DNA"/>
</dbReference>
<name>A0ACC1A2D4_9ROSI</name>
<protein>
    <submittedName>
        <fullName evidence="1">Uncharacterized protein</fullName>
    </submittedName>
</protein>
<reference evidence="2" key="1">
    <citation type="journal article" date="2023" name="G3 (Bethesda)">
        <title>Genome assembly and association tests identify interacting loci associated with vigor, precocity, and sex in interspecific pistachio rootstocks.</title>
        <authorList>
            <person name="Palmer W."/>
            <person name="Jacygrad E."/>
            <person name="Sagayaradj S."/>
            <person name="Cavanaugh K."/>
            <person name="Han R."/>
            <person name="Bertier L."/>
            <person name="Beede B."/>
            <person name="Kafkas S."/>
            <person name="Golino D."/>
            <person name="Preece J."/>
            <person name="Michelmore R."/>
        </authorList>
    </citation>
    <scope>NUCLEOTIDE SEQUENCE [LARGE SCALE GENOMIC DNA]</scope>
</reference>
<gene>
    <name evidence="1" type="ORF">Patl1_12018</name>
</gene>
<comment type="caution">
    <text evidence="1">The sequence shown here is derived from an EMBL/GenBank/DDBJ whole genome shotgun (WGS) entry which is preliminary data.</text>
</comment>
<evidence type="ECO:0000313" key="2">
    <source>
        <dbReference type="Proteomes" id="UP001164250"/>
    </source>
</evidence>
<sequence>MVFDLEKGSILCIDLAKSNSRPKCSITDDEWSGSDKKARAPSIFSRGSSDSGSSSKTWKRTRGNVAEFQPDIRMLGLCPSDYVLRTLSNVNTNDLEQTLLVLPFADALKLLPYSKDWASNPDKVILFALWNIQNFWHL</sequence>
<evidence type="ECO:0000313" key="1">
    <source>
        <dbReference type="EMBL" id="KAJ0081197.1"/>
    </source>
</evidence>
<organism evidence="1 2">
    <name type="scientific">Pistacia atlantica</name>
    <dbReference type="NCBI Taxonomy" id="434234"/>
    <lineage>
        <taxon>Eukaryota</taxon>
        <taxon>Viridiplantae</taxon>
        <taxon>Streptophyta</taxon>
        <taxon>Embryophyta</taxon>
        <taxon>Tracheophyta</taxon>
        <taxon>Spermatophyta</taxon>
        <taxon>Magnoliopsida</taxon>
        <taxon>eudicotyledons</taxon>
        <taxon>Gunneridae</taxon>
        <taxon>Pentapetalae</taxon>
        <taxon>rosids</taxon>
        <taxon>malvids</taxon>
        <taxon>Sapindales</taxon>
        <taxon>Anacardiaceae</taxon>
        <taxon>Pistacia</taxon>
    </lineage>
</organism>